<keyword evidence="6" id="KW-0808">Transferase</keyword>
<protein>
    <submittedName>
        <fullName evidence="6">Receptor-like protein kinase FERONIA</fullName>
    </submittedName>
</protein>
<keyword evidence="4" id="KW-1133">Transmembrane helix</keyword>
<name>A0AAQ3QF07_9LILI</name>
<keyword evidence="6" id="KW-0675">Receptor</keyword>
<gene>
    <name evidence="6" type="ORF">Cni_G15572</name>
</gene>
<feature type="region of interest" description="Disordered" evidence="3">
    <location>
        <begin position="262"/>
        <end position="302"/>
    </location>
</feature>
<dbReference type="Gene3D" id="3.30.200.20">
    <property type="entry name" value="Phosphorylase Kinase, domain 1"/>
    <property type="match status" value="1"/>
</dbReference>
<keyword evidence="1" id="KW-0547">Nucleotide-binding</keyword>
<dbReference type="Proteomes" id="UP001327560">
    <property type="component" value="Chromosome 5"/>
</dbReference>
<feature type="region of interest" description="Disordered" evidence="3">
    <location>
        <begin position="53"/>
        <end position="79"/>
    </location>
</feature>
<dbReference type="PANTHER" id="PTHR47989">
    <property type="entry name" value="OS01G0750732 PROTEIN"/>
    <property type="match status" value="1"/>
</dbReference>
<keyword evidence="6" id="KW-0418">Kinase</keyword>
<accession>A0AAQ3QF07</accession>
<evidence type="ECO:0000256" key="4">
    <source>
        <dbReference type="SAM" id="Phobius"/>
    </source>
</evidence>
<dbReference type="EMBL" id="CP136894">
    <property type="protein sequence ID" value="WOL06838.1"/>
    <property type="molecule type" value="Genomic_DNA"/>
</dbReference>
<dbReference type="PANTHER" id="PTHR47989:SF47">
    <property type="entry name" value="SERINE_THREONINE-PROTEIN KINASE PBL28-RELATED"/>
    <property type="match status" value="1"/>
</dbReference>
<evidence type="ECO:0000256" key="3">
    <source>
        <dbReference type="SAM" id="MobiDB-lite"/>
    </source>
</evidence>
<keyword evidence="4" id="KW-0812">Transmembrane</keyword>
<evidence type="ECO:0000313" key="6">
    <source>
        <dbReference type="EMBL" id="WOL06838.1"/>
    </source>
</evidence>
<dbReference type="GO" id="GO:0005524">
    <property type="term" value="F:ATP binding"/>
    <property type="evidence" value="ECO:0007669"/>
    <property type="project" value="UniProtKB-KW"/>
</dbReference>
<organism evidence="6 7">
    <name type="scientific">Canna indica</name>
    <name type="common">Indian-shot</name>
    <dbReference type="NCBI Taxonomy" id="4628"/>
    <lineage>
        <taxon>Eukaryota</taxon>
        <taxon>Viridiplantae</taxon>
        <taxon>Streptophyta</taxon>
        <taxon>Embryophyta</taxon>
        <taxon>Tracheophyta</taxon>
        <taxon>Spermatophyta</taxon>
        <taxon>Magnoliopsida</taxon>
        <taxon>Liliopsida</taxon>
        <taxon>Zingiberales</taxon>
        <taxon>Cannaceae</taxon>
        <taxon>Canna</taxon>
    </lineage>
</organism>
<keyword evidence="2" id="KW-0067">ATP-binding</keyword>
<dbReference type="AlphaFoldDB" id="A0AAQ3QF07"/>
<evidence type="ECO:0000313" key="7">
    <source>
        <dbReference type="Proteomes" id="UP001327560"/>
    </source>
</evidence>
<proteinExistence type="predicted"/>
<evidence type="ECO:0000256" key="1">
    <source>
        <dbReference type="ARBA" id="ARBA00022741"/>
    </source>
</evidence>
<dbReference type="SUPFAM" id="SSF56112">
    <property type="entry name" value="Protein kinase-like (PK-like)"/>
    <property type="match status" value="1"/>
</dbReference>
<keyword evidence="4" id="KW-0472">Membrane</keyword>
<evidence type="ECO:0000256" key="5">
    <source>
        <dbReference type="SAM" id="SignalP"/>
    </source>
</evidence>
<feature type="chain" id="PRO_5042873630" evidence="5">
    <location>
        <begin position="29"/>
        <end position="314"/>
    </location>
</feature>
<feature type="transmembrane region" description="Helical" evidence="4">
    <location>
        <begin position="85"/>
        <end position="107"/>
    </location>
</feature>
<keyword evidence="5" id="KW-0732">Signal</keyword>
<feature type="signal peptide" evidence="5">
    <location>
        <begin position="1"/>
        <end position="28"/>
    </location>
</feature>
<dbReference type="GO" id="GO:0016301">
    <property type="term" value="F:kinase activity"/>
    <property type="evidence" value="ECO:0007669"/>
    <property type="project" value="UniProtKB-KW"/>
</dbReference>
<sequence>MNNHFTPSCVLVCASFVLLIVAPVIVGAANNSTYNPTDKIFLNCGASGTVVDGDGRNWTSDTGPEHAPNKPDQAPDNNKTNKAPIGAIVGGVIGGGIVLLLAVLCLIRMSKCQKKKKDKDAVTSDGPSAWTPLSLYDNSHSAISVKTNTGLPTNLCRHFTIAEIQAATNDFDESLLLGVGGFGKVYSGEIDGGTTKVAVKRGNPMSEQEQCVADSGMQRPSMGDVLWGLEFALQLQEGADGSGSLTGGVSDDAAAAVMVGKKDGDDSPMIESSDRTTTTTTMSTGDRSIASLASDGSTPSATAVFSEIMEPKGR</sequence>
<reference evidence="6 7" key="1">
    <citation type="submission" date="2023-10" db="EMBL/GenBank/DDBJ databases">
        <title>Chromosome-scale genome assembly provides insights into flower coloration mechanisms of Canna indica.</title>
        <authorList>
            <person name="Li C."/>
        </authorList>
    </citation>
    <scope>NUCLEOTIDE SEQUENCE [LARGE SCALE GENOMIC DNA]</scope>
    <source>
        <tissue evidence="6">Flower</tissue>
    </source>
</reference>
<evidence type="ECO:0000256" key="2">
    <source>
        <dbReference type="ARBA" id="ARBA00022840"/>
    </source>
</evidence>
<dbReference type="InterPro" id="IPR011009">
    <property type="entry name" value="Kinase-like_dom_sf"/>
</dbReference>
<keyword evidence="7" id="KW-1185">Reference proteome</keyword>